<keyword evidence="2" id="KW-0472">Membrane</keyword>
<dbReference type="Gene3D" id="3.40.50.720">
    <property type="entry name" value="NAD(P)-binding Rossmann-like Domain"/>
    <property type="match status" value="2"/>
</dbReference>
<protein>
    <submittedName>
        <fullName evidence="4">Nucleoside-diphosphate sugar epimerase</fullName>
    </submittedName>
</protein>
<dbReference type="InterPro" id="IPR003869">
    <property type="entry name" value="Polysac_CapD-like"/>
</dbReference>
<dbReference type="Pfam" id="PF13727">
    <property type="entry name" value="CoA_binding_3"/>
    <property type="match status" value="1"/>
</dbReference>
<name>A0A2K2HD51_9BACT</name>
<feature type="transmembrane region" description="Helical" evidence="2">
    <location>
        <begin position="12"/>
        <end position="32"/>
    </location>
</feature>
<dbReference type="Proteomes" id="UP000236340">
    <property type="component" value="Unassembled WGS sequence"/>
</dbReference>
<dbReference type="CDD" id="cd05237">
    <property type="entry name" value="UDP_invert_4-6DH_SDR_e"/>
    <property type="match status" value="1"/>
</dbReference>
<dbReference type="RefSeq" id="WP_103114249.1">
    <property type="nucleotide sequence ID" value="NZ_PPFX01000004.1"/>
</dbReference>
<feature type="transmembrane region" description="Helical" evidence="2">
    <location>
        <begin position="111"/>
        <end position="130"/>
    </location>
</feature>
<feature type="transmembrane region" description="Helical" evidence="2">
    <location>
        <begin position="44"/>
        <end position="63"/>
    </location>
</feature>
<dbReference type="SUPFAM" id="SSF51735">
    <property type="entry name" value="NAD(P)-binding Rossmann-fold domains"/>
    <property type="match status" value="2"/>
</dbReference>
<accession>A0A2K2HD51</accession>
<dbReference type="AlphaFoldDB" id="A0A2K2HD51"/>
<dbReference type="OrthoDB" id="9769113at2"/>
<keyword evidence="2" id="KW-1133">Transmembrane helix</keyword>
<dbReference type="InterPro" id="IPR036291">
    <property type="entry name" value="NAD(P)-bd_dom_sf"/>
</dbReference>
<evidence type="ECO:0000256" key="2">
    <source>
        <dbReference type="SAM" id="Phobius"/>
    </source>
</evidence>
<dbReference type="PANTHER" id="PTHR43318:SF1">
    <property type="entry name" value="POLYSACCHARIDE BIOSYNTHESIS PROTEIN EPSC-RELATED"/>
    <property type="match status" value="1"/>
</dbReference>
<reference evidence="4 5" key="1">
    <citation type="journal article" date="2018" name="Genome Announc.">
        <title>Genome Sequence of Geothermobacter sp. HR-1 Iron Reducer from the Loihi Seamount.</title>
        <authorList>
            <person name="Smith H."/>
            <person name="Abuyen K."/>
            <person name="Tremblay J."/>
            <person name="Savalia P."/>
            <person name="Perez-Rodriguez I."/>
            <person name="Emerson D."/>
            <person name="Tully B."/>
            <person name="Amend J."/>
        </authorList>
    </citation>
    <scope>NUCLEOTIDE SEQUENCE [LARGE SCALE GENOMIC DNA]</scope>
    <source>
        <strain evidence="4 5">HR-1</strain>
    </source>
</reference>
<proteinExistence type="inferred from homology"/>
<feature type="transmembrane region" description="Helical" evidence="2">
    <location>
        <begin position="75"/>
        <end position="99"/>
    </location>
</feature>
<comment type="caution">
    <text evidence="4">The sequence shown here is derived from an EMBL/GenBank/DDBJ whole genome shotgun (WGS) entry which is preliminary data.</text>
</comment>
<evidence type="ECO:0000256" key="1">
    <source>
        <dbReference type="ARBA" id="ARBA00007430"/>
    </source>
</evidence>
<dbReference type="Pfam" id="PF02719">
    <property type="entry name" value="Polysacc_synt_2"/>
    <property type="match status" value="1"/>
</dbReference>
<evidence type="ECO:0000313" key="5">
    <source>
        <dbReference type="Proteomes" id="UP000236340"/>
    </source>
</evidence>
<dbReference type="EMBL" id="PPFX01000004">
    <property type="protein sequence ID" value="PNU21216.1"/>
    <property type="molecule type" value="Genomic_DNA"/>
</dbReference>
<comment type="similarity">
    <text evidence="1">Belongs to the polysaccharide synthase family.</text>
</comment>
<sequence length="634" mass="70426">MEKTAEVLFNHRRLTVLAIKMTLICLAFLSAFALRFDLVIPGEYWSTITALIVPLLLIKLLVFRQMGLSTGWWRYVSLADALSIFKANLVASVLFIVYVSLVHRLDNVPRSVLVLDGVLCFLFACGIRLLTRAYREDYLPFFSRSGGSRTRILVIGAGNAGQAIVRELRQNPDLNMEAVGFLDADPTKQQKSFQGVKVLGGTHELELICKAYRVDEVIIAIPSASGRAMQDLVTLCQTAGVKFKTLPGVGCLIDGRVSVQQLRDVDMEDLLGREPARLEMEEIGRYLTGKRILITGAGGSIGSELCRQVARFKPSRLILYEHAETALFYIENELRALFPQLNVLPVVGDIRDMARVDSIFAESAPEVVFHAAAYKHVPMMECNPAEAANNNVRGTRVLADAADRHGVRNFVMISTDKAVNPTNVMGASKRAAEVYVQNLARRSMTHFVTVRFGNVLGSNGSVIPTFREQIRQGGPVTVTHPEVTRFFMSIPEAAQLVLQAGSMGNGGEIFLLDMGSSVKIVELAETMIRLSGFKPYEEIDIEFTGLRPGEKLYEELLIGGEGIKPTRHEKIRVAASTETDWDGLNRRLDDLYEASRHYQTAEVLARLQELVPEYRPVPRFPSGEVERMESFTSV</sequence>
<organism evidence="4 5">
    <name type="scientific">Geothermobacter hydrogeniphilus</name>
    <dbReference type="NCBI Taxonomy" id="1969733"/>
    <lineage>
        <taxon>Bacteria</taxon>
        <taxon>Pseudomonadati</taxon>
        <taxon>Thermodesulfobacteriota</taxon>
        <taxon>Desulfuromonadia</taxon>
        <taxon>Desulfuromonadales</taxon>
        <taxon>Geothermobacteraceae</taxon>
        <taxon>Geothermobacter</taxon>
    </lineage>
</organism>
<dbReference type="PANTHER" id="PTHR43318">
    <property type="entry name" value="UDP-N-ACETYLGLUCOSAMINE 4,6-DEHYDRATASE"/>
    <property type="match status" value="1"/>
</dbReference>
<feature type="domain" description="Polysaccharide biosynthesis protein CapD-like" evidence="3">
    <location>
        <begin position="292"/>
        <end position="574"/>
    </location>
</feature>
<keyword evidence="2" id="KW-0812">Transmembrane</keyword>
<evidence type="ECO:0000313" key="4">
    <source>
        <dbReference type="EMBL" id="PNU21216.1"/>
    </source>
</evidence>
<evidence type="ECO:0000259" key="3">
    <source>
        <dbReference type="Pfam" id="PF02719"/>
    </source>
</evidence>
<gene>
    <name evidence="4" type="ORF">C2E25_02645</name>
</gene>
<dbReference type="InterPro" id="IPR051203">
    <property type="entry name" value="Polysaccharide_Synthase-Rel"/>
</dbReference>